<feature type="domain" description="Ricin B lectin" evidence="3">
    <location>
        <begin position="1422"/>
        <end position="1570"/>
    </location>
</feature>
<dbReference type="PANTHER" id="PTHR15361">
    <property type="entry name" value="RAD51/NUKS-INTERACTING PROTEIN"/>
    <property type="match status" value="1"/>
</dbReference>
<dbReference type="OMA" id="SWGWGIQ"/>
<name>A0A1X0RWD5_RHIZD</name>
<dbReference type="Pfam" id="PF00652">
    <property type="entry name" value="Ricin_B_lectin"/>
    <property type="match status" value="1"/>
</dbReference>
<evidence type="ECO:0000313" key="4">
    <source>
        <dbReference type="EMBL" id="ORE16365.1"/>
    </source>
</evidence>
<evidence type="ECO:0000313" key="5">
    <source>
        <dbReference type="Proteomes" id="UP000242381"/>
    </source>
</evidence>
<proteinExistence type="predicted"/>
<dbReference type="Gene3D" id="2.80.10.50">
    <property type="match status" value="6"/>
</dbReference>
<dbReference type="InterPro" id="IPR000772">
    <property type="entry name" value="Ricin_B_lectin"/>
</dbReference>
<dbReference type="InterPro" id="IPR052003">
    <property type="entry name" value="HR_DNA-Binding_Protein"/>
</dbReference>
<dbReference type="Proteomes" id="UP000242381">
    <property type="component" value="Unassembled WGS sequence"/>
</dbReference>
<reference evidence="4 5" key="1">
    <citation type="journal article" date="2016" name="Proc. Natl. Acad. Sci. U.S.A.">
        <title>Lipid metabolic changes in an early divergent fungus govern the establishment of a mutualistic symbiosis with endobacteria.</title>
        <authorList>
            <person name="Lastovetsky O.A."/>
            <person name="Gaspar M.L."/>
            <person name="Mondo S.J."/>
            <person name="LaButti K.M."/>
            <person name="Sandor L."/>
            <person name="Grigoriev I.V."/>
            <person name="Henry S.A."/>
            <person name="Pawlowska T.E."/>
        </authorList>
    </citation>
    <scope>NUCLEOTIDE SEQUENCE [LARGE SCALE GENOMIC DNA]</scope>
    <source>
        <strain evidence="4 5">ATCC 11559</strain>
    </source>
</reference>
<gene>
    <name evidence="4" type="ORF">BCV71DRAFT_292283</name>
</gene>
<dbReference type="EMBL" id="KV921388">
    <property type="protein sequence ID" value="ORE16365.1"/>
    <property type="molecule type" value="Genomic_DNA"/>
</dbReference>
<feature type="compositionally biased region" description="Acidic residues" evidence="2">
    <location>
        <begin position="1294"/>
        <end position="1316"/>
    </location>
</feature>
<dbReference type="GO" id="GO:0000724">
    <property type="term" value="P:double-strand break repair via homologous recombination"/>
    <property type="evidence" value="ECO:0007669"/>
    <property type="project" value="TreeGrafter"/>
</dbReference>
<feature type="region of interest" description="Disordered" evidence="2">
    <location>
        <begin position="2043"/>
        <end position="2074"/>
    </location>
</feature>
<dbReference type="InterPro" id="IPR023214">
    <property type="entry name" value="HAD_sf"/>
</dbReference>
<dbReference type="GO" id="GO:0003697">
    <property type="term" value="F:single-stranded DNA binding"/>
    <property type="evidence" value="ECO:0007669"/>
    <property type="project" value="TreeGrafter"/>
</dbReference>
<feature type="domain" description="Ricin B lectin" evidence="3">
    <location>
        <begin position="204"/>
        <end position="344"/>
    </location>
</feature>
<accession>A0A1X0RWD5</accession>
<dbReference type="GO" id="GO:0003690">
    <property type="term" value="F:double-stranded DNA binding"/>
    <property type="evidence" value="ECO:0007669"/>
    <property type="project" value="TreeGrafter"/>
</dbReference>
<organism evidence="4 5">
    <name type="scientific">Rhizopus microsporus</name>
    <dbReference type="NCBI Taxonomy" id="58291"/>
    <lineage>
        <taxon>Eukaryota</taxon>
        <taxon>Fungi</taxon>
        <taxon>Fungi incertae sedis</taxon>
        <taxon>Mucoromycota</taxon>
        <taxon>Mucoromycotina</taxon>
        <taxon>Mucoromycetes</taxon>
        <taxon>Mucorales</taxon>
        <taxon>Mucorineae</taxon>
        <taxon>Rhizopodaceae</taxon>
        <taxon>Rhizopus</taxon>
    </lineage>
</organism>
<evidence type="ECO:0000259" key="3">
    <source>
        <dbReference type="SMART" id="SM00458"/>
    </source>
</evidence>
<evidence type="ECO:0000256" key="1">
    <source>
        <dbReference type="SAM" id="Coils"/>
    </source>
</evidence>
<feature type="compositionally biased region" description="Basic and acidic residues" evidence="2">
    <location>
        <begin position="3930"/>
        <end position="3956"/>
    </location>
</feature>
<dbReference type="InterPro" id="IPR023198">
    <property type="entry name" value="PGP-like_dom2"/>
</dbReference>
<dbReference type="PANTHER" id="PTHR15361:SF5">
    <property type="entry name" value="C3H1-TYPE DOMAIN-CONTAINING PROTEIN"/>
    <property type="match status" value="1"/>
</dbReference>
<protein>
    <recommendedName>
        <fullName evidence="3">Ricin B lectin domain-containing protein</fullName>
    </recommendedName>
</protein>
<feature type="compositionally biased region" description="Acidic residues" evidence="2">
    <location>
        <begin position="3969"/>
        <end position="3978"/>
    </location>
</feature>
<feature type="domain" description="Ricin B lectin" evidence="3">
    <location>
        <begin position="1808"/>
        <end position="1944"/>
    </location>
</feature>
<dbReference type="SUPFAM" id="SSF50370">
    <property type="entry name" value="Ricin B-like lectins"/>
    <property type="match status" value="7"/>
</dbReference>
<feature type="domain" description="Ricin B lectin" evidence="3">
    <location>
        <begin position="367"/>
        <end position="500"/>
    </location>
</feature>
<sequence>MSSSPEGWFFIKNLNNGYVLSVEKFTAGEPVVIASIRSKDVDSQLWQHSEDGRLHNKKTGFVLDIAKGAAKVGSDVIVQRDSNPSDGQTFGFSSDGHIYLAKDSNLVLGIKDSFFSRREGQHVHLQLVDKKNVKERKEQRWEFVLPAKRTTVGSVISGSVDSLKRTISGASLGSISTSSLHSHHDEEACLDESAHFQSDNFPENEFFIKSESTGYFVGVDAASVNGPGSKLSLEPLRKTNYESQLWHYDALTGRLINKASGFALSADNISDEAPICQSPLSSDKNLTKQAWALGSSGSIRLKSDPHYVLGFKDNWFNLNREGANVLLQKQSDHKVHSHQKFVIVLPIFKKKTTEIVSATEQIGVFPEGYFFIKNQKHGLVISVLETEKLAAQVIATKLDMQNYNRQLWTHKDGFLFNKASGLVLDVRGGCIVDGSELCQYKQKSEGYENQQWGLSVEGFIHAKTHKDKVLAIDAQSGETANLVLASRKTPDHEEQRWNFVLPVFKQKSSSVTETTVQKSVTHHHYAQYPSGWFFIRSFTSGSTNESPLVLTANVSGDSFTLSKISKEDWRYQLWMHWNGILINFATQLAIDVNNVAVGSTIRQELRQANSASQKWFITTEGYLVHGSNSALSLIPESTESGYKLTLVEHVSVKQEHRWGLLSPEVKVENGRQILSSWKVSLLSECKKVNGQYVQKTIHRIANWPEDTFFITAHNGLALVPEKPQSYSTVTVSKLEVGHYERFQWAFRDGFLVHVATGLVLHAEDDLVGGSELQIREQLITDKHTIDQRQRWLVKTDGSIVSEAKNNLGFVLVEQDKQFHVQLAYSNNTTEHYNWGFVHGHYESRYSDVYKKELKVLSRTERILLTVRYGQATSSHTKLVTHVCGVFPENWFFIRSKADSSLVLTVSDRKEGSKLILAKLDTKNFRRQLWHVQDEECLANLETGYVIDIAGGALNPGSDVIQWHEKFLKRQRKNQIWGLTADGHLHPKSRPGLVLGPKGNKAIDGAEIQLHTRGSLDLEYQRWSFAIPVFGRANGTKATGVLESSKEDVSIESISETTVTTTNVDRYERTEKITIVRRWGVFPEGGFFIRVNYGEERLALTVEKKPITGSDGLTEYEVTLRPVNFKEYQWHFWFYQDGHLINAQTGLALDATPVKGVLIEGGLRTPLYVREKNMSQYQFWSLTADGEIHLRSDQRLVVGVSNSRRTSVSGAQVGIHELRVRKFVNEKGQQEVSIKSEQWLRWVFSKPVYGSSKSTTTTTEEVTNVVSAITGGLVASSQVVEGFTDHKLEVKETEESSDDYVEESESDDDEDSEEDEESVKQGSVTDKLNLAGNLGIATAGATILAGAAGVVNAATSTFGGQSSKTDSTTVVDGQKQDTVNTEIKKVTHASRQDSFHLSYQYVPTGYEKIVRYKSYQKPFFPTDGYFMIKSYLHGYVLDVANGIAKDGSYVVLAPIKTTDFASQLWSYRGGRLVNLKGHNLVLDASLTDNVSSGERVGISTQKTSLGISDQHWEFDLDSGVIHLADKRSLVLSVKELKPATEKSGPVDVFVQEEKSHKKSNFARAEQRWEIKVPALVPVDQTKTTSVESSYTIIEAGKISAVSSSLSAVLAFEWLKSTFYHKMAHDNQWPSTENWFFVRVGNENAFLSAGTSAKDEVAFSSIVSRDDHKRFLWAYVDGYLVNYKYMLRLVFDKSSSKLLLSSSTDTLNQVFYITSKGALSVKIDSETIYLATTVVDKATSKYRVTITTESEYQSVSHPIQLHIPVYTNYQVEKEANVALSTVITWVHTCQKITTTKITKSYRYGVFPVSTWFFIKADTKGGDSLVLAVKDNATSEGASLVLKKLSFKDYKSQLWTFRDDSLYNYGSKLVIDVYEGVQENALIKQSSESGLGTQKWSLTPEGRIKLDSYEEYTLGIRQSDSIVEDAELVLLQYNESKAAQAITWKFSVPVFGKKNAEHVTSIDTITASIEEGAVIEAVEEIKFKVDEVFAKKTKHSSNNVAKADDKESHHDAHDILSSVGIVAGAAAAGTAVVGVASKIMDKLTESSDCKKTDSKASTAVQKQESKSKVSATDKSKNTETVVVRRSKRTSVQVIQESQSIVRAWRIVFSQRIHRCASKTELIQTIEESREELFRRLDEHLRVYTSVEHIVSGSIPEWHVSIQQVKELYRARIFESFLDRLHHEDISYANELDFDSVLDSATEEVDRHYASVIEEQKKVQTEVSTSVEGSTTTEVSSHEHILLTVDTIKVKVRYWLIGLYEAISVAKKNGSSEEEINTIVENSRKQLSAELGEIRSSVITHVEKSSTTLASKQTSIINTVDKVISQTETLVTKQVTTIRTEKHYEVSEEYWLEITRTAEESLSSELKVYQNAITQEVSEAQNSQVSKTDQAEISVVLDEKMVSVAQETVSNKLIETKTKLTSWFTEVTQQISWVAESSSSQETLKQDTIAIVDAAQIELATRIEEAKLVLRTYYAHLTYLSWAERRRIEYSLDNIKASIVANIAHFKQSIEKQEVTKEDIIRYSNYSFGATVSRMIILDIQTIVTKISKVKETKTVVNTSDEKKAEVAKVGVITEKTATTTDKVDTVKTDVSKTQETQKVAVDQKTQVTDKVEAEVEQTKVGKIEEKVSTAVEENKASSNSGKTALTAIGAAAAAMASAAIFHRHEGKETQEKKESGVSTAVVEKPSVTQTNVVLGGNAETLHEHDKKKTTTTSKQEKSETLVAVYDQVQVTVQEWLTNLNKRVLECAQKKSENVQEEIDTIIYESQQELVVAIEKAKRTTTSVIGTSQTSFHDTLAWIRSTVWTQTSEVKRVAQEFATSSETDVVVYEQKLNSIKETTLSKVNTTIEKTKQSAASIHIVGHESSATIAAGKKFEGVDYSKTSHGESVEKTKVTVGILIEETRTTVRRTLDQLAISIAERRKQGGENVQSDIQAIIKKSREEITRYIEHSKSEFEKRITHAHQVKESSSKVEVELVKEANKKVQATLEQIQETVLVQVSKVEEVSTTVATTEVTEVEYSEKLTSVCHEAYEKINATLSVSETIIGHHVEIVAESSTVDHTTTTTTTTEKTESKKVSLGVEYGIVVVAETTKVVSSQLSQLIERIHHRIITSKETVEVDVESYVKESNAEIDKALDEAKSKIEYELSMVASHEKVEEEHFLAVIEELRTSSKKRISQVQEVVVSKKEETKNVSERLMQIAEESRHEVSSHLESFKETVLNKTEKVKESIHQGSSGSTAVTQVEEKDHESKVDLAKKVLLGSAAVAAGTAIAVEVAKKVSEHKQKVEEEEKVKQQTVVVVEDVKTQFNQWFSSLTETVVKQTKESQVSQEEISITIEKSKTEFLEVIKKAKTSTVITEQHQQDVLNWIEQTVVAQANRIQEIAVKSSSSSVVDIESRLEIIKISTTQEVEKALEKVKDIKSSTTKFVGSTIEQLQQKESALLDVKSELTLVIQDVRTSLVTFFQKFTNSVIERVNQGGDNVSKDVANLVAKTRKEVTSYIENVKNTATKKLSSLETKSAASVISVATLSGIATAELISTIKSTEETLIEKVNRVYSAVWYIEKNQDTTEIIQTIQTIEKETTVEITTKIERSHSNVVSGIKEHNHAGHITATETVHHDSASLSASLTIQEVKVTIREWLRTVAERVSVTSQKGGSSEEIESIINEETTRIYEYLDSSVTKISEHVKSEEKIQYLHSTVEKIKSTINKTTTEIKVIGVESSGKSNSYGGFDKMTSVITEHEHIISETLVTYESKTTVKETHKQESQHEEVVKNEDTKQSKNVETVVTVEYLTTTIHTWLEELMIEVSEIAKREHDINIVTKQITSVISDAKEFITTELEIVSKRVRQTKSSSSQELVNAIQWSVGMILQSTTQIQQIGVNSAVSFSTTGGIEQMRSLVSATETQIKVVLERCDKTIKVDIERNATHCEKHKAKKEHRKQEREKADKVKMAKDQKKKPCDSKKDKKDKKSKKHDSDSETESDSDASDSDHSDADDHKQKVKHEKKKIVSGEAVLSVSIIVREWYEKLIVDISERAKKGGSHVDTDIETIVQKSTRTVTEKLRLISENAHKSLADTSTVQQYRASIEWAKDLVIQSSQQIKSIGINTAISGTSKTGGIEQMRPIAVAIQQQIDVEIRRYKLITEKQQAASTTSEVVKKVESKPVSSVEHKSNSQKISVSKETAIARKEYCQKLQTHVTEVVSESKTVITAWFSQVIRDISLRVHQGGDNVQQDVAIIIKQSKAQLDETLKRTHKKLVSSIEVHEEDETFSVIESHIQQSFETIQKTVDSRVTQIQEVTIKYKSETEVTEKLAGILEVSKVQVNETLDTACKHAVTVIQEETVQTESTVTIVETVEYVKSVVSSWQTKLIEQIHAISIDETIENKEERINVLIQEANTEIERVTKEAKTKINENCTSVKKISKSKQQELLTTIDYVQETFTTDVKKIQEVSVEAVKKSETNVKESISSVIESSRSKIDSFLTRTAAVVVGAATAAMAVHTIKKKHDEDKKTAKTETKPQDQWSLTAEENVKAISQWFELFTQRVSTTVRQQQGDITQHITSVTEHAEQEISNIIATARNDFVKRLSHENLDQEAYNYAVSHYEESLESVRSSILVEITEVKKVAIEAHTTGKVEILDIELGKLVNESSERIKVAMGSSVSITHKTQSEHASGNAGSVVHIEVKDDQEVIGEEGIDVEKKQESVVVEHKDKVQETKHQSGLGKVVAGSLAVGAAAAGAAAIIHEKHKKEEKDSKKTDSRLKYDTGVATVESVKITIFEWFKTLVQKVSTASKSGASSEQITVIVQESRTELTQIIEHAKVTGAAHCSSATDEQQYISKIEWVSSVAQAQATQIQQIGVNAVVSKTDLTAQMESLATASFHQIEATLDQVKTSVNFHQKINKLTGKVVDTTKHLSKPITEKTTSAVDKTKVAYGVIQETRVATVALFVSLSESIVNRIRQGGANVQEDVNKIVESSEQEIAKIFEKAKTTSVEIDEKTRLQLENSLIEVHKTVQEQMTQVKTTTIEVVSSTTTDSKVAIEKVLEVSKSSKSKIETGFTSISETITAGLVIVNQTAEKATKAIQGWFSDLTEKINKVLEVSDCTEEEKQQKINAVVAEAEVEMKTKITKMQEETTIAEKKTSTEVSTDHHLDVFFGNITSTVESQLNQVKVAVQDKNKINKTTINDVLKTTETKLTQEVNTHYDAVKKITAVDHITGTAQQVASQVEKNRHELYKDTIEKVAVGTAAVAAAAAVAIGYHKKNQQAETTSVEVVKETYIRQVRSKVDTWFTHLTEKVIARTKQGGDNVSVDVAKIVESAQGELEVIVNEAKSQHKTEYESSETKRTFTSTLEWIKTTAVTQSTQITEIVSHSSSSSIDLATQIENHVMTTKQQIDSAFDIHYKNESSTVVKTEEKVKLSKEEADSSSTSVEVVSGEEKHENVVQVVVETREQTQKRISLETTVIVQERKTEITNWLVLLMESLTTIIHSNSDNIRRDLFARLDVAEKEVDTIVQDTKKKFLSIASSSATSKVDVETQKLVTSSMKQSLDCIDNIKVTVLRQISVVREILSRIEVEDIDVITERIHAVITRTQHRVHHTFDAGIELAITSAFEGKVVTWSEIATIPQSFKDVRVVAYDLVGTVVNYRKTLYEVWKRIVTPKNDVVLSTLDFNNFVNDWFGAYSEIKRNNFVQKRPVSDDVSLHESLVHILQRYYVRESFTDAEIEELCESWRKIDTYEDASIGVRRIKNQTSSKYATIAISDSFSTRTMIDLAQQNCLCWHAQFSAEMFTGTSQSATEAVVEGTIRLLGLKRASELALVSSNAQLVSAAKKQGCHAVLIEREDFAQHTEHVSVEYDVKVDGLDVFGESVQAFWEHESMAQVWNDKQAPSAPTVFVQKVKGWFNK</sequence>
<dbReference type="PROSITE" id="PS50231">
    <property type="entry name" value="RICIN_B_LECTIN"/>
    <property type="match status" value="5"/>
</dbReference>
<feature type="domain" description="Ricin B lectin" evidence="3">
    <location>
        <begin position="889"/>
        <end position="1025"/>
    </location>
</feature>
<evidence type="ECO:0000256" key="2">
    <source>
        <dbReference type="SAM" id="MobiDB-lite"/>
    </source>
</evidence>
<feature type="region of interest" description="Disordered" evidence="2">
    <location>
        <begin position="3920"/>
        <end position="3998"/>
    </location>
</feature>
<feature type="compositionally biased region" description="Basic and acidic residues" evidence="2">
    <location>
        <begin position="1284"/>
        <end position="1293"/>
    </location>
</feature>
<dbReference type="InterPro" id="IPR035992">
    <property type="entry name" value="Ricin_B-like_lectins"/>
</dbReference>
<dbReference type="Gene3D" id="3.40.50.1000">
    <property type="entry name" value="HAD superfamily/HAD-like"/>
    <property type="match status" value="1"/>
</dbReference>
<feature type="compositionally biased region" description="Basic and acidic residues" evidence="2">
    <location>
        <begin position="2060"/>
        <end position="2074"/>
    </location>
</feature>
<keyword evidence="1" id="KW-0175">Coiled coil</keyword>
<dbReference type="GO" id="GO:0036297">
    <property type="term" value="P:interstrand cross-link repair"/>
    <property type="evidence" value="ECO:0007669"/>
    <property type="project" value="TreeGrafter"/>
</dbReference>
<dbReference type="Gene3D" id="1.10.150.240">
    <property type="entry name" value="Putative phosphatase, domain 2"/>
    <property type="match status" value="1"/>
</dbReference>
<dbReference type="VEuPathDB" id="FungiDB:BCV72DRAFT_266480"/>
<feature type="coiled-coil region" evidence="1">
    <location>
        <begin position="4372"/>
        <end position="4403"/>
    </location>
</feature>
<feature type="domain" description="Ricin B lectin" evidence="3">
    <location>
        <begin position="7"/>
        <end position="144"/>
    </location>
</feature>
<dbReference type="CDD" id="cd23454">
    <property type="entry name" value="beta-trefoil_Ricin_GllA-1"/>
    <property type="match status" value="4"/>
</dbReference>
<dbReference type="SMART" id="SM00458">
    <property type="entry name" value="RICIN"/>
    <property type="match status" value="6"/>
</dbReference>
<feature type="compositionally biased region" description="Basic and acidic residues" evidence="2">
    <location>
        <begin position="3979"/>
        <end position="3989"/>
    </location>
</feature>
<feature type="region of interest" description="Disordered" evidence="2">
    <location>
        <begin position="1284"/>
        <end position="1323"/>
    </location>
</feature>